<dbReference type="EMBL" id="LFJN01000003">
    <property type="protein sequence ID" value="KPI44497.1"/>
    <property type="molecule type" value="Genomic_DNA"/>
</dbReference>
<dbReference type="Proteomes" id="UP000038010">
    <property type="component" value="Unassembled WGS sequence"/>
</dbReference>
<accession>A0A0N1H9X3</accession>
<evidence type="ECO:0000313" key="2">
    <source>
        <dbReference type="EMBL" id="KPI44497.1"/>
    </source>
</evidence>
<feature type="compositionally biased region" description="Polar residues" evidence="1">
    <location>
        <begin position="276"/>
        <end position="287"/>
    </location>
</feature>
<dbReference type="GeneID" id="28741180"/>
<name>A0A0N1H9X3_9EURO</name>
<proteinExistence type="predicted"/>
<gene>
    <name evidence="2" type="ORF">AB675_8820</name>
</gene>
<organism evidence="2 3">
    <name type="scientific">Cyphellophora attinorum</name>
    <dbReference type="NCBI Taxonomy" id="1664694"/>
    <lineage>
        <taxon>Eukaryota</taxon>
        <taxon>Fungi</taxon>
        <taxon>Dikarya</taxon>
        <taxon>Ascomycota</taxon>
        <taxon>Pezizomycotina</taxon>
        <taxon>Eurotiomycetes</taxon>
        <taxon>Chaetothyriomycetidae</taxon>
        <taxon>Chaetothyriales</taxon>
        <taxon>Cyphellophoraceae</taxon>
        <taxon>Cyphellophora</taxon>
    </lineage>
</organism>
<reference evidence="2 3" key="1">
    <citation type="submission" date="2015-06" db="EMBL/GenBank/DDBJ databases">
        <title>Draft genome of the ant-associated black yeast Phialophora attae CBS 131958.</title>
        <authorList>
            <person name="Moreno L.F."/>
            <person name="Stielow B.J."/>
            <person name="de Hoog S."/>
            <person name="Vicente V.A."/>
            <person name="Weiss V.A."/>
            <person name="de Vries M."/>
            <person name="Cruz L.M."/>
            <person name="Souza E.M."/>
        </authorList>
    </citation>
    <scope>NUCLEOTIDE SEQUENCE [LARGE SCALE GENOMIC DNA]</scope>
    <source>
        <strain evidence="2 3">CBS 131958</strain>
    </source>
</reference>
<evidence type="ECO:0000313" key="3">
    <source>
        <dbReference type="Proteomes" id="UP000038010"/>
    </source>
</evidence>
<feature type="compositionally biased region" description="Basic and acidic residues" evidence="1">
    <location>
        <begin position="254"/>
        <end position="271"/>
    </location>
</feature>
<comment type="caution">
    <text evidence="2">The sequence shown here is derived from an EMBL/GenBank/DDBJ whole genome shotgun (WGS) entry which is preliminary data.</text>
</comment>
<protein>
    <submittedName>
        <fullName evidence="2">Uncharacterized protein</fullName>
    </submittedName>
</protein>
<keyword evidence="3" id="KW-1185">Reference proteome</keyword>
<feature type="region of interest" description="Disordered" evidence="1">
    <location>
        <begin position="254"/>
        <end position="294"/>
    </location>
</feature>
<evidence type="ECO:0000256" key="1">
    <source>
        <dbReference type="SAM" id="MobiDB-lite"/>
    </source>
</evidence>
<sequence>MDRRIISHDRSRSQITVRHKLLDREVYSQVLNKGDVYCGCVLLLDESHRCKSPAWHIRVLELSLEGKATPHAEVAECHPFWNASGLEFLCCSLRPYVVTCVDSGGFWAVPLHTYDLTNASDKIKSQHLSIVDKDATPEQQTDTEPLVIYMKGYFVQDFPQRSVVHFTSPHKFQFGCQGTPIAVLDEKSANRLSKGWFDELCRPVVPPLSPAEGLRHANAMYAEQIRATLECRNSIGEGDSEDSRELQEMLARCEEVTRNDEASLEPRRDQADAASSLDSQTALQTTGADDADEQLNPVREDMSAKEQLSDNPFDNDDDVYKYWVLWDQEDEEEGVFDEIIKGLTLTDSGRRNAQRELARWVAKMAEDVPAVAGISTEPH</sequence>
<dbReference type="VEuPathDB" id="FungiDB:AB675_8820"/>
<dbReference type="AlphaFoldDB" id="A0A0N1H9X3"/>
<dbReference type="RefSeq" id="XP_018004460.1">
    <property type="nucleotide sequence ID" value="XM_018149300.1"/>
</dbReference>